<gene>
    <name evidence="6" type="ORF">B0A52_00330</name>
</gene>
<name>A0A438NJS2_EXOME</name>
<accession>A0A438NJS2</accession>
<dbReference type="SMART" id="SM00248">
    <property type="entry name" value="ANK"/>
    <property type="match status" value="2"/>
</dbReference>
<reference evidence="6 7" key="1">
    <citation type="submission" date="2017-03" db="EMBL/GenBank/DDBJ databases">
        <title>Genomes of endolithic fungi from Antarctica.</title>
        <authorList>
            <person name="Coleine C."/>
            <person name="Masonjones S."/>
            <person name="Stajich J.E."/>
        </authorList>
    </citation>
    <scope>NUCLEOTIDE SEQUENCE [LARGE SCALE GENOMIC DNA]</scope>
    <source>
        <strain evidence="6 7">CCFEE 6314</strain>
    </source>
</reference>
<sequence length="498" mass="57434">MDQSTAILAFVREWNSSMVRIHCPFCLQTHTHGPGSLDFEHDLTLKAFLKRRRVPHCGHLLDHYQMCFPFENPARSQGYSWYLDKMEMRYVTLGLPPEIEPENYFIEKPDGKQDHDYISTATSDSDHSENDSTDELAAQFQSKATIEDSEGDWPQFYKKAMANPQDRKKFFISHCLCKKTLEVRRMLRQYKTDKLSENRDQYGDDVVSLVAAEGHVCVLELLHEAGAGVANINNRGRTPLMEAILWGREQAVKFLLEKGADPLSKDHRGRTALDLGQDTDANRREREKRSDLYTDTQDLRLARVRICARLENLTRSTFPPQGRSPNSAHLFDGHFRQIGHYLTWFNRAIEYNLDYDSRTVGILSYDGHTVSVAAMSGANHYQPGPQTLDNETWTEKVRDICEVIGYPLTPDRRDGGKLQGFYMACHAEKQLAAYHIDRHFFWDRESRDSDVLELEKLRPLGGPPKAFIVVNRPVCKDCDAFIRFVRDFFSVDIEVVFR</sequence>
<comment type="caution">
    <text evidence="6">The sequence shown here is derived from an EMBL/GenBank/DDBJ whole genome shotgun (WGS) entry which is preliminary data.</text>
</comment>
<evidence type="ECO:0000256" key="3">
    <source>
        <dbReference type="PROSITE-ProRule" id="PRU00023"/>
    </source>
</evidence>
<proteinExistence type="predicted"/>
<keyword evidence="2 3" id="KW-0040">ANK repeat</keyword>
<protein>
    <recommendedName>
        <fullName evidence="5">Single-strand DNA deaminase toxin A-like C-terminal domain-containing protein</fullName>
    </recommendedName>
</protein>
<dbReference type="Gene3D" id="1.25.40.20">
    <property type="entry name" value="Ankyrin repeat-containing domain"/>
    <property type="match status" value="1"/>
</dbReference>
<dbReference type="SUPFAM" id="SSF48403">
    <property type="entry name" value="Ankyrin repeat"/>
    <property type="match status" value="1"/>
</dbReference>
<evidence type="ECO:0000256" key="2">
    <source>
        <dbReference type="ARBA" id="ARBA00023043"/>
    </source>
</evidence>
<feature type="region of interest" description="Disordered" evidence="4">
    <location>
        <begin position="109"/>
        <end position="135"/>
    </location>
</feature>
<dbReference type="OrthoDB" id="4505660at2759"/>
<feature type="repeat" description="ANK" evidence="3">
    <location>
        <begin position="235"/>
        <end position="267"/>
    </location>
</feature>
<dbReference type="PROSITE" id="PS50088">
    <property type="entry name" value="ANK_REPEAT"/>
    <property type="match status" value="1"/>
</dbReference>
<evidence type="ECO:0000256" key="4">
    <source>
        <dbReference type="SAM" id="MobiDB-lite"/>
    </source>
</evidence>
<feature type="region of interest" description="Disordered" evidence="4">
    <location>
        <begin position="267"/>
        <end position="291"/>
    </location>
</feature>
<evidence type="ECO:0000313" key="6">
    <source>
        <dbReference type="EMBL" id="RVX75973.1"/>
    </source>
</evidence>
<dbReference type="Pfam" id="PF24120">
    <property type="entry name" value="SsdA_C"/>
    <property type="match status" value="1"/>
</dbReference>
<dbReference type="InterPro" id="IPR036770">
    <property type="entry name" value="Ankyrin_rpt-contain_sf"/>
</dbReference>
<dbReference type="PROSITE" id="PS50297">
    <property type="entry name" value="ANK_REP_REGION"/>
    <property type="match status" value="1"/>
</dbReference>
<evidence type="ECO:0000313" key="7">
    <source>
        <dbReference type="Proteomes" id="UP000288859"/>
    </source>
</evidence>
<dbReference type="InterPro" id="IPR002110">
    <property type="entry name" value="Ankyrin_rpt"/>
</dbReference>
<feature type="domain" description="Single-strand DNA deaminase toxin A-like C-terminal" evidence="5">
    <location>
        <begin position="373"/>
        <end position="432"/>
    </location>
</feature>
<dbReference type="PANTHER" id="PTHR24171">
    <property type="entry name" value="ANKYRIN REPEAT DOMAIN-CONTAINING PROTEIN 39-RELATED"/>
    <property type="match status" value="1"/>
</dbReference>
<dbReference type="AlphaFoldDB" id="A0A438NJS2"/>
<organism evidence="6 7">
    <name type="scientific">Exophiala mesophila</name>
    <name type="common">Black yeast-like fungus</name>
    <dbReference type="NCBI Taxonomy" id="212818"/>
    <lineage>
        <taxon>Eukaryota</taxon>
        <taxon>Fungi</taxon>
        <taxon>Dikarya</taxon>
        <taxon>Ascomycota</taxon>
        <taxon>Pezizomycotina</taxon>
        <taxon>Eurotiomycetes</taxon>
        <taxon>Chaetothyriomycetidae</taxon>
        <taxon>Chaetothyriales</taxon>
        <taxon>Herpotrichiellaceae</taxon>
        <taxon>Exophiala</taxon>
    </lineage>
</organism>
<dbReference type="Pfam" id="PF12796">
    <property type="entry name" value="Ank_2"/>
    <property type="match status" value="1"/>
</dbReference>
<dbReference type="EMBL" id="NAJM01000001">
    <property type="protein sequence ID" value="RVX75973.1"/>
    <property type="molecule type" value="Genomic_DNA"/>
</dbReference>
<evidence type="ECO:0000259" key="5">
    <source>
        <dbReference type="Pfam" id="PF24120"/>
    </source>
</evidence>
<feature type="compositionally biased region" description="Basic and acidic residues" evidence="4">
    <location>
        <begin position="280"/>
        <end position="291"/>
    </location>
</feature>
<evidence type="ECO:0000256" key="1">
    <source>
        <dbReference type="ARBA" id="ARBA00022737"/>
    </source>
</evidence>
<keyword evidence="1" id="KW-0677">Repeat</keyword>
<dbReference type="Proteomes" id="UP000288859">
    <property type="component" value="Unassembled WGS sequence"/>
</dbReference>
<dbReference type="InterPro" id="IPR057517">
    <property type="entry name" value="SsdA-like_C"/>
</dbReference>